<dbReference type="EMBL" id="CP019477">
    <property type="protein sequence ID" value="UQC84703.1"/>
    <property type="molecule type" value="Genomic_DNA"/>
</dbReference>
<gene>
    <name evidence="2" type="ORF">CLUP02_10199</name>
</gene>
<keyword evidence="3" id="KW-1185">Reference proteome</keyword>
<dbReference type="Proteomes" id="UP000830671">
    <property type="component" value="Chromosome 5"/>
</dbReference>
<feature type="compositionally biased region" description="Basic and acidic residues" evidence="1">
    <location>
        <begin position="143"/>
        <end position="158"/>
    </location>
</feature>
<reference evidence="2" key="1">
    <citation type="journal article" date="2021" name="Mol. Plant Microbe Interact.">
        <title>Complete Genome Sequence of the Plant-Pathogenic Fungus Colletotrichum lupini.</title>
        <authorList>
            <person name="Baroncelli R."/>
            <person name="Pensec F."/>
            <person name="Da Lio D."/>
            <person name="Boufleur T."/>
            <person name="Vicente I."/>
            <person name="Sarrocco S."/>
            <person name="Picot A."/>
            <person name="Baraldi E."/>
            <person name="Sukno S."/>
            <person name="Thon M."/>
            <person name="Le Floch G."/>
        </authorList>
    </citation>
    <scope>NUCLEOTIDE SEQUENCE</scope>
    <source>
        <strain evidence="2">IMI 504893</strain>
    </source>
</reference>
<dbReference type="KEGG" id="clup:CLUP02_10199"/>
<organism evidence="2 3">
    <name type="scientific">Colletotrichum lupini</name>
    <dbReference type="NCBI Taxonomy" id="145971"/>
    <lineage>
        <taxon>Eukaryota</taxon>
        <taxon>Fungi</taxon>
        <taxon>Dikarya</taxon>
        <taxon>Ascomycota</taxon>
        <taxon>Pezizomycotina</taxon>
        <taxon>Sordariomycetes</taxon>
        <taxon>Hypocreomycetidae</taxon>
        <taxon>Glomerellales</taxon>
        <taxon>Glomerellaceae</taxon>
        <taxon>Colletotrichum</taxon>
        <taxon>Colletotrichum acutatum species complex</taxon>
    </lineage>
</organism>
<protein>
    <submittedName>
        <fullName evidence="2">Uncharacterized protein</fullName>
    </submittedName>
</protein>
<dbReference type="AlphaFoldDB" id="A0A9Q8SWD3"/>
<accession>A0A9Q8SWD3</accession>
<dbReference type="RefSeq" id="XP_049146320.1">
    <property type="nucleotide sequence ID" value="XM_049289175.1"/>
</dbReference>
<dbReference type="GeneID" id="73344185"/>
<evidence type="ECO:0000256" key="1">
    <source>
        <dbReference type="SAM" id="MobiDB-lite"/>
    </source>
</evidence>
<feature type="region of interest" description="Disordered" evidence="1">
    <location>
        <begin position="133"/>
        <end position="159"/>
    </location>
</feature>
<name>A0A9Q8SWD3_9PEZI</name>
<evidence type="ECO:0000313" key="2">
    <source>
        <dbReference type="EMBL" id="UQC84703.1"/>
    </source>
</evidence>
<proteinExistence type="predicted"/>
<sequence length="194" mass="21539">MLSSLSLLRLFYPFSSWSQMIGSSSFALDSHYDPGNMAESLTTREGCHLILHLKASASNIPGCSRHAPTSSPLHLRALYSPIHPRLALRLILPHQNRGLRSLKSLPTPKGNKSNNRSPPFLHLRFCALPCQGAASPAPGPPSESERSDGQEKENDRKPWRSAMDAFFPSSFRPLHQTCQLHVTLKLYSVLSLLF</sequence>
<evidence type="ECO:0000313" key="3">
    <source>
        <dbReference type="Proteomes" id="UP000830671"/>
    </source>
</evidence>